<name>A0AAV5TBJ7_9BILA</name>
<proteinExistence type="predicted"/>
<keyword evidence="2" id="KW-1185">Reference proteome</keyword>
<dbReference type="Proteomes" id="UP001432027">
    <property type="component" value="Unassembled WGS sequence"/>
</dbReference>
<feature type="non-terminal residue" evidence="1">
    <location>
        <position position="72"/>
    </location>
</feature>
<dbReference type="AlphaFoldDB" id="A0AAV5TBJ7"/>
<evidence type="ECO:0000313" key="2">
    <source>
        <dbReference type="Proteomes" id="UP001432027"/>
    </source>
</evidence>
<accession>A0AAV5TBJ7</accession>
<organism evidence="1 2">
    <name type="scientific">Pristionchus entomophagus</name>
    <dbReference type="NCBI Taxonomy" id="358040"/>
    <lineage>
        <taxon>Eukaryota</taxon>
        <taxon>Metazoa</taxon>
        <taxon>Ecdysozoa</taxon>
        <taxon>Nematoda</taxon>
        <taxon>Chromadorea</taxon>
        <taxon>Rhabditida</taxon>
        <taxon>Rhabditina</taxon>
        <taxon>Diplogasteromorpha</taxon>
        <taxon>Diplogasteroidea</taxon>
        <taxon>Neodiplogasteridae</taxon>
        <taxon>Pristionchus</taxon>
    </lineage>
</organism>
<comment type="caution">
    <text evidence="1">The sequence shown here is derived from an EMBL/GenBank/DDBJ whole genome shotgun (WGS) entry which is preliminary data.</text>
</comment>
<sequence>LERIIAHLPHGNKISLSQVSRRLSHFKPPCEFETLMLQLLNNEVHIEALNIERSLAKKFISHHEHAIRTSAT</sequence>
<reference evidence="1" key="1">
    <citation type="submission" date="2023-10" db="EMBL/GenBank/DDBJ databases">
        <title>Genome assembly of Pristionchus species.</title>
        <authorList>
            <person name="Yoshida K."/>
            <person name="Sommer R.J."/>
        </authorList>
    </citation>
    <scope>NUCLEOTIDE SEQUENCE</scope>
    <source>
        <strain evidence="1">RS0144</strain>
    </source>
</reference>
<protein>
    <submittedName>
        <fullName evidence="1">Uncharacterized protein</fullName>
    </submittedName>
</protein>
<feature type="non-terminal residue" evidence="1">
    <location>
        <position position="1"/>
    </location>
</feature>
<gene>
    <name evidence="1" type="ORF">PENTCL1PPCAC_15111</name>
</gene>
<evidence type="ECO:0000313" key="1">
    <source>
        <dbReference type="EMBL" id="GMS92936.1"/>
    </source>
</evidence>
<dbReference type="EMBL" id="BTSX01000004">
    <property type="protein sequence ID" value="GMS92936.1"/>
    <property type="molecule type" value="Genomic_DNA"/>
</dbReference>